<evidence type="ECO:0000313" key="1">
    <source>
        <dbReference type="Ensembl" id="ENSORLP00000038085.1"/>
    </source>
</evidence>
<protein>
    <submittedName>
        <fullName evidence="1">Uncharacterized protein</fullName>
    </submittedName>
</protein>
<accession>A0A3B3I2U6</accession>
<evidence type="ECO:0000313" key="2">
    <source>
        <dbReference type="Proteomes" id="UP000001038"/>
    </source>
</evidence>
<keyword evidence="2" id="KW-1185">Reference proteome</keyword>
<sequence>MAGGKTSGSCSRFQANIFNRNKCQNCFKARELHLQNELEMEQPQEETQG</sequence>
<dbReference type="InParanoid" id="A0A3B3I2U6"/>
<dbReference type="Ensembl" id="ENSORLT00000029976.1">
    <property type="protein sequence ID" value="ENSORLP00000038085.1"/>
    <property type="gene ID" value="ENSORLG00000026221.1"/>
</dbReference>
<dbReference type="STRING" id="8090.ENSORLP00000038085"/>
<dbReference type="Bgee" id="ENSORLG00000026221">
    <property type="expression patterns" value="Expressed in testis and 12 other cell types or tissues"/>
</dbReference>
<name>A0A3B3I2U6_ORYLA</name>
<reference evidence="1" key="2">
    <citation type="submission" date="2025-08" db="UniProtKB">
        <authorList>
            <consortium name="Ensembl"/>
        </authorList>
    </citation>
    <scope>IDENTIFICATION</scope>
    <source>
        <strain evidence="1">Hd-rR</strain>
    </source>
</reference>
<reference evidence="1" key="3">
    <citation type="submission" date="2025-09" db="UniProtKB">
        <authorList>
            <consortium name="Ensembl"/>
        </authorList>
    </citation>
    <scope>IDENTIFICATION</scope>
    <source>
        <strain evidence="1">Hd-rR</strain>
    </source>
</reference>
<reference evidence="1 2" key="1">
    <citation type="journal article" date="2007" name="Nature">
        <title>The medaka draft genome and insights into vertebrate genome evolution.</title>
        <authorList>
            <person name="Kasahara M."/>
            <person name="Naruse K."/>
            <person name="Sasaki S."/>
            <person name="Nakatani Y."/>
            <person name="Qu W."/>
            <person name="Ahsan B."/>
            <person name="Yamada T."/>
            <person name="Nagayasu Y."/>
            <person name="Doi K."/>
            <person name="Kasai Y."/>
            <person name="Jindo T."/>
            <person name="Kobayashi D."/>
            <person name="Shimada A."/>
            <person name="Toyoda A."/>
            <person name="Kuroki Y."/>
            <person name="Fujiyama A."/>
            <person name="Sasaki T."/>
            <person name="Shimizu A."/>
            <person name="Asakawa S."/>
            <person name="Shimizu N."/>
            <person name="Hashimoto S."/>
            <person name="Yang J."/>
            <person name="Lee Y."/>
            <person name="Matsushima K."/>
            <person name="Sugano S."/>
            <person name="Sakaizumi M."/>
            <person name="Narita T."/>
            <person name="Ohishi K."/>
            <person name="Haga S."/>
            <person name="Ohta F."/>
            <person name="Nomoto H."/>
            <person name="Nogata K."/>
            <person name="Morishita T."/>
            <person name="Endo T."/>
            <person name="Shin-I T."/>
            <person name="Takeda H."/>
            <person name="Morishita S."/>
            <person name="Kohara Y."/>
        </authorList>
    </citation>
    <scope>NUCLEOTIDE SEQUENCE [LARGE SCALE GENOMIC DNA]</scope>
    <source>
        <strain evidence="1 2">Hd-rR</strain>
    </source>
</reference>
<dbReference type="Proteomes" id="UP000001038">
    <property type="component" value="Chromosome 8"/>
</dbReference>
<dbReference type="GeneTree" id="ENSGT01090000260189"/>
<dbReference type="AlphaFoldDB" id="A0A3B3I2U6"/>
<organism evidence="1 2">
    <name type="scientific">Oryzias latipes</name>
    <name type="common">Japanese rice fish</name>
    <name type="synonym">Japanese killifish</name>
    <dbReference type="NCBI Taxonomy" id="8090"/>
    <lineage>
        <taxon>Eukaryota</taxon>
        <taxon>Metazoa</taxon>
        <taxon>Chordata</taxon>
        <taxon>Craniata</taxon>
        <taxon>Vertebrata</taxon>
        <taxon>Euteleostomi</taxon>
        <taxon>Actinopterygii</taxon>
        <taxon>Neopterygii</taxon>
        <taxon>Teleostei</taxon>
        <taxon>Neoteleostei</taxon>
        <taxon>Acanthomorphata</taxon>
        <taxon>Ovalentaria</taxon>
        <taxon>Atherinomorphae</taxon>
        <taxon>Beloniformes</taxon>
        <taxon>Adrianichthyidae</taxon>
        <taxon>Oryziinae</taxon>
        <taxon>Oryzias</taxon>
    </lineage>
</organism>
<proteinExistence type="predicted"/>